<dbReference type="Pfam" id="PF20143">
    <property type="entry name" value="NAD_kinase_C"/>
    <property type="match status" value="1"/>
</dbReference>
<feature type="binding site" evidence="6">
    <location>
        <begin position="179"/>
        <end position="184"/>
    </location>
    <ligand>
        <name>NAD(+)</name>
        <dbReference type="ChEBI" id="CHEBI:57540"/>
    </ligand>
</feature>
<comment type="cofactor">
    <cofactor evidence="6">
        <name>a divalent metal cation</name>
        <dbReference type="ChEBI" id="CHEBI:60240"/>
    </cofactor>
</comment>
<proteinExistence type="inferred from homology"/>
<evidence type="ECO:0000256" key="2">
    <source>
        <dbReference type="ARBA" id="ARBA00022777"/>
    </source>
</evidence>
<dbReference type="Pfam" id="PF01513">
    <property type="entry name" value="NAD_kinase"/>
    <property type="match status" value="1"/>
</dbReference>
<keyword evidence="6" id="KW-0067">ATP-binding</keyword>
<dbReference type="GO" id="GO:0051287">
    <property type="term" value="F:NAD binding"/>
    <property type="evidence" value="ECO:0007669"/>
    <property type="project" value="UniProtKB-ARBA"/>
</dbReference>
<comment type="caution">
    <text evidence="6">Lacks conserved residue(s) required for the propagation of feature annotation.</text>
</comment>
<evidence type="ECO:0000256" key="6">
    <source>
        <dbReference type="HAMAP-Rule" id="MF_00361"/>
    </source>
</evidence>
<feature type="binding site" evidence="6">
    <location>
        <position position="203"/>
    </location>
    <ligand>
        <name>NAD(+)</name>
        <dbReference type="ChEBI" id="CHEBI:57540"/>
    </ligand>
</feature>
<dbReference type="InterPro" id="IPR017438">
    <property type="entry name" value="ATP-NAD_kinase_N"/>
</dbReference>
<keyword evidence="4 6" id="KW-0520">NAD</keyword>
<feature type="binding site" evidence="6">
    <location>
        <position position="168"/>
    </location>
    <ligand>
        <name>NAD(+)</name>
        <dbReference type="ChEBI" id="CHEBI:57540"/>
    </ligand>
</feature>
<feature type="binding site" evidence="6">
    <location>
        <begin position="138"/>
        <end position="139"/>
    </location>
    <ligand>
        <name>NAD(+)</name>
        <dbReference type="ChEBI" id="CHEBI:57540"/>
    </ligand>
</feature>
<dbReference type="GO" id="GO:0005737">
    <property type="term" value="C:cytoplasm"/>
    <property type="evidence" value="ECO:0007669"/>
    <property type="project" value="UniProtKB-SubCell"/>
</dbReference>
<keyword evidence="6" id="KW-0963">Cytoplasm</keyword>
<dbReference type="Gene3D" id="3.40.50.10330">
    <property type="entry name" value="Probable inorganic polyphosphate/atp-NAD kinase, domain 1"/>
    <property type="match status" value="1"/>
</dbReference>
<evidence type="ECO:0000256" key="4">
    <source>
        <dbReference type="ARBA" id="ARBA00023027"/>
    </source>
</evidence>
<dbReference type="GO" id="GO:0005524">
    <property type="term" value="F:ATP binding"/>
    <property type="evidence" value="ECO:0007669"/>
    <property type="project" value="UniProtKB-KW"/>
</dbReference>
<protein>
    <recommendedName>
        <fullName evidence="6">NAD kinase</fullName>
        <ecNumber evidence="6">2.7.1.23</ecNumber>
    </recommendedName>
    <alternativeName>
        <fullName evidence="6">ATP-dependent NAD kinase</fullName>
    </alternativeName>
</protein>
<accession>A0A939T760</accession>
<sequence length="288" mass="30176">MVDTVGLILHPQRDSKVAVETIVGWAAGRGGQVLGLPEEIGRIDCSAVAVGPEVLASKSDLLVSLGGDGTMLRCMRMARGRTTPVLGVNLGRLGFLAEIDVDQLQGALTSIDQHRYQVEPRMAVTARLPDGRELTAFNDISVVRIPGDGLAAIEVLVEGCPFVRYTADAVIVATSTGSTAYSFSAGGPIVSPTVEGYLVVPAAAHSSFNRAIMLSASEAVTLSLLPTCGELAVEVDGIVEARLTSGDRLEVTASRAAAQVVRLGETTFYERARRKLRVSGSAEADGMP</sequence>
<comment type="caution">
    <text evidence="7">The sequence shown here is derived from an EMBL/GenBank/DDBJ whole genome shotgun (WGS) entry which is preliminary data.</text>
</comment>
<feature type="binding site" evidence="6">
    <location>
        <position position="73"/>
    </location>
    <ligand>
        <name>NAD(+)</name>
        <dbReference type="ChEBI" id="CHEBI:57540"/>
    </ligand>
</feature>
<dbReference type="PANTHER" id="PTHR20275:SF0">
    <property type="entry name" value="NAD KINASE"/>
    <property type="match status" value="1"/>
</dbReference>
<comment type="subcellular location">
    <subcellularLocation>
        <location evidence="6">Cytoplasm</location>
    </subcellularLocation>
</comment>
<dbReference type="AlphaFoldDB" id="A0A939T760"/>
<dbReference type="GO" id="GO:0003951">
    <property type="term" value="F:NAD+ kinase activity"/>
    <property type="evidence" value="ECO:0007669"/>
    <property type="project" value="UniProtKB-UniRule"/>
</dbReference>
<comment type="catalytic activity">
    <reaction evidence="5 6">
        <text>NAD(+) + ATP = ADP + NADP(+) + H(+)</text>
        <dbReference type="Rhea" id="RHEA:18629"/>
        <dbReference type="ChEBI" id="CHEBI:15378"/>
        <dbReference type="ChEBI" id="CHEBI:30616"/>
        <dbReference type="ChEBI" id="CHEBI:57540"/>
        <dbReference type="ChEBI" id="CHEBI:58349"/>
        <dbReference type="ChEBI" id="CHEBI:456216"/>
        <dbReference type="EC" id="2.7.1.23"/>
    </reaction>
</comment>
<dbReference type="HAMAP" id="MF_00361">
    <property type="entry name" value="NAD_kinase"/>
    <property type="match status" value="1"/>
</dbReference>
<evidence type="ECO:0000256" key="5">
    <source>
        <dbReference type="ARBA" id="ARBA00047925"/>
    </source>
</evidence>
<name>A0A939T760_9ACTN</name>
<keyword evidence="6" id="KW-0547">Nucleotide-binding</keyword>
<keyword evidence="2 6" id="KW-0418">Kinase</keyword>
<evidence type="ECO:0000256" key="3">
    <source>
        <dbReference type="ARBA" id="ARBA00022857"/>
    </source>
</evidence>
<dbReference type="GO" id="GO:0046872">
    <property type="term" value="F:metal ion binding"/>
    <property type="evidence" value="ECO:0007669"/>
    <property type="project" value="UniProtKB-UniRule"/>
</dbReference>
<evidence type="ECO:0000313" key="7">
    <source>
        <dbReference type="EMBL" id="MBO2451674.1"/>
    </source>
</evidence>
<comment type="function">
    <text evidence="6">Involved in the regulation of the intracellular balance of NAD and NADP, and is a key enzyme in the biosynthesis of NADP. Catalyzes specifically the phosphorylation on 2'-hydroxyl of the adenosine moiety of NAD to yield NADP.</text>
</comment>
<comment type="similarity">
    <text evidence="6">Belongs to the NAD kinase family.</text>
</comment>
<evidence type="ECO:0000313" key="8">
    <source>
        <dbReference type="Proteomes" id="UP000669179"/>
    </source>
</evidence>
<feature type="active site" description="Proton acceptor" evidence="6">
    <location>
        <position position="68"/>
    </location>
</feature>
<dbReference type="Gene3D" id="2.60.200.30">
    <property type="entry name" value="Probable inorganic polyphosphate/atp-NAD kinase, domain 2"/>
    <property type="match status" value="1"/>
</dbReference>
<dbReference type="SUPFAM" id="SSF111331">
    <property type="entry name" value="NAD kinase/diacylglycerol kinase-like"/>
    <property type="match status" value="1"/>
</dbReference>
<dbReference type="GO" id="GO:0019674">
    <property type="term" value="P:NAD+ metabolic process"/>
    <property type="evidence" value="ECO:0007669"/>
    <property type="project" value="InterPro"/>
</dbReference>
<dbReference type="EMBL" id="JAGEOJ010000014">
    <property type="protein sequence ID" value="MBO2451674.1"/>
    <property type="molecule type" value="Genomic_DNA"/>
</dbReference>
<keyword evidence="8" id="KW-1185">Reference proteome</keyword>
<organism evidence="7 8">
    <name type="scientific">Actinomadura barringtoniae</name>
    <dbReference type="NCBI Taxonomy" id="1427535"/>
    <lineage>
        <taxon>Bacteria</taxon>
        <taxon>Bacillati</taxon>
        <taxon>Actinomycetota</taxon>
        <taxon>Actinomycetes</taxon>
        <taxon>Streptosporangiales</taxon>
        <taxon>Thermomonosporaceae</taxon>
        <taxon>Actinomadura</taxon>
    </lineage>
</organism>
<dbReference type="EC" id="2.7.1.23" evidence="6"/>
<reference evidence="7" key="1">
    <citation type="submission" date="2021-03" db="EMBL/GenBank/DDBJ databases">
        <authorList>
            <person name="Kanchanasin P."/>
            <person name="Saeng-In P."/>
            <person name="Phongsopitanun W."/>
            <person name="Yuki M."/>
            <person name="Kudo T."/>
            <person name="Ohkuma M."/>
            <person name="Tanasupawat S."/>
        </authorList>
    </citation>
    <scope>NUCLEOTIDE SEQUENCE</scope>
    <source>
        <strain evidence="7">GKU 128</strain>
    </source>
</reference>
<feature type="binding site" evidence="6">
    <location>
        <begin position="68"/>
        <end position="69"/>
    </location>
    <ligand>
        <name>NAD(+)</name>
        <dbReference type="ChEBI" id="CHEBI:57540"/>
    </ligand>
</feature>
<keyword evidence="1 6" id="KW-0808">Transferase</keyword>
<dbReference type="Proteomes" id="UP000669179">
    <property type="component" value="Unassembled WGS sequence"/>
</dbReference>
<dbReference type="InterPro" id="IPR002504">
    <property type="entry name" value="NADK"/>
</dbReference>
<dbReference type="GO" id="GO:0006741">
    <property type="term" value="P:NADP+ biosynthetic process"/>
    <property type="evidence" value="ECO:0007669"/>
    <property type="project" value="UniProtKB-UniRule"/>
</dbReference>
<gene>
    <name evidence="6" type="primary">nadK</name>
    <name evidence="7" type="ORF">J4573_31605</name>
</gene>
<dbReference type="InterPro" id="IPR016064">
    <property type="entry name" value="NAD/diacylglycerol_kinase_sf"/>
</dbReference>
<dbReference type="InterPro" id="IPR017437">
    <property type="entry name" value="ATP-NAD_kinase_PpnK-typ_C"/>
</dbReference>
<keyword evidence="3 6" id="KW-0521">NADP</keyword>
<dbReference type="PANTHER" id="PTHR20275">
    <property type="entry name" value="NAD KINASE"/>
    <property type="match status" value="1"/>
</dbReference>
<evidence type="ECO:0000256" key="1">
    <source>
        <dbReference type="ARBA" id="ARBA00022679"/>
    </source>
</evidence>